<dbReference type="AlphaFoldDB" id="A0A3P7M185"/>
<proteinExistence type="predicted"/>
<keyword evidence="2" id="KW-1133">Transmembrane helix</keyword>
<gene>
    <name evidence="3" type="ORF">SVUK_LOCUS20080</name>
</gene>
<evidence type="ECO:0000256" key="2">
    <source>
        <dbReference type="SAM" id="Phobius"/>
    </source>
</evidence>
<reference evidence="3 4" key="1">
    <citation type="submission" date="2018-11" db="EMBL/GenBank/DDBJ databases">
        <authorList>
            <consortium name="Pathogen Informatics"/>
        </authorList>
    </citation>
    <scope>NUCLEOTIDE SEQUENCE [LARGE SCALE GENOMIC DNA]</scope>
</reference>
<name>A0A3P7M185_STRVU</name>
<keyword evidence="2" id="KW-0812">Transmembrane</keyword>
<feature type="region of interest" description="Disordered" evidence="1">
    <location>
        <begin position="110"/>
        <end position="137"/>
    </location>
</feature>
<protein>
    <submittedName>
        <fullName evidence="3">Uncharacterized protein</fullName>
    </submittedName>
</protein>
<evidence type="ECO:0000256" key="1">
    <source>
        <dbReference type="SAM" id="MobiDB-lite"/>
    </source>
</evidence>
<feature type="transmembrane region" description="Helical" evidence="2">
    <location>
        <begin position="85"/>
        <end position="106"/>
    </location>
</feature>
<evidence type="ECO:0000313" key="4">
    <source>
        <dbReference type="Proteomes" id="UP000270094"/>
    </source>
</evidence>
<sequence>MPVVKAKFIFQVTENLELEVRADSVQPARLILPITIIPTDTEVHEQQKEKEMRKDVKEETQIEAPRLPAISDQLPVCPRIYAIQLYLHVVIILITILGLTVCVLLCRRKPKKKPTPAPSTPQLPSTPRTSLPEKPDLLGQSFWLLRQMRP</sequence>
<organism evidence="3 4">
    <name type="scientific">Strongylus vulgaris</name>
    <name type="common">Blood worm</name>
    <dbReference type="NCBI Taxonomy" id="40348"/>
    <lineage>
        <taxon>Eukaryota</taxon>
        <taxon>Metazoa</taxon>
        <taxon>Ecdysozoa</taxon>
        <taxon>Nematoda</taxon>
        <taxon>Chromadorea</taxon>
        <taxon>Rhabditida</taxon>
        <taxon>Rhabditina</taxon>
        <taxon>Rhabditomorpha</taxon>
        <taxon>Strongyloidea</taxon>
        <taxon>Strongylidae</taxon>
        <taxon>Strongylus</taxon>
    </lineage>
</organism>
<evidence type="ECO:0000313" key="3">
    <source>
        <dbReference type="EMBL" id="VDM85082.1"/>
    </source>
</evidence>
<accession>A0A3P7M185</accession>
<keyword evidence="4" id="KW-1185">Reference proteome</keyword>
<dbReference type="EMBL" id="UYYB01136021">
    <property type="protein sequence ID" value="VDM85082.1"/>
    <property type="molecule type" value="Genomic_DNA"/>
</dbReference>
<keyword evidence="2" id="KW-0472">Membrane</keyword>
<dbReference type="Proteomes" id="UP000270094">
    <property type="component" value="Unassembled WGS sequence"/>
</dbReference>